<evidence type="ECO:0000256" key="3">
    <source>
        <dbReference type="ARBA" id="ARBA00023136"/>
    </source>
</evidence>
<gene>
    <name evidence="8" type="ORF">SCD90_04415</name>
</gene>
<feature type="signal peptide" evidence="6">
    <location>
        <begin position="1"/>
        <end position="20"/>
    </location>
</feature>
<dbReference type="RefSeq" id="WP_319843424.1">
    <property type="nucleotide sequence ID" value="NZ_JAXAFJ010000002.1"/>
</dbReference>
<keyword evidence="4" id="KW-0998">Cell outer membrane</keyword>
<comment type="caution">
    <text evidence="8">The sequence shown here is derived from an EMBL/GenBank/DDBJ whole genome shotgun (WGS) entry which is preliminary data.</text>
</comment>
<comment type="similarity">
    <text evidence="5">Belongs to the Omp25/RopB family.</text>
</comment>
<dbReference type="InterPro" id="IPR051692">
    <property type="entry name" value="OMP-like"/>
</dbReference>
<evidence type="ECO:0000256" key="6">
    <source>
        <dbReference type="SAM" id="SignalP"/>
    </source>
</evidence>
<organism evidence="8 9">
    <name type="scientific">Terrihabitans rhizophilus</name>
    <dbReference type="NCBI Taxonomy" id="3092662"/>
    <lineage>
        <taxon>Bacteria</taxon>
        <taxon>Pseudomonadati</taxon>
        <taxon>Pseudomonadota</taxon>
        <taxon>Alphaproteobacteria</taxon>
        <taxon>Hyphomicrobiales</taxon>
        <taxon>Terrihabitans</taxon>
    </lineage>
</organism>
<proteinExistence type="inferred from homology"/>
<keyword evidence="2 6" id="KW-0732">Signal</keyword>
<dbReference type="Gene3D" id="2.40.160.20">
    <property type="match status" value="1"/>
</dbReference>
<evidence type="ECO:0000256" key="5">
    <source>
        <dbReference type="ARBA" id="ARBA00038306"/>
    </source>
</evidence>
<dbReference type="PANTHER" id="PTHR34001:SF3">
    <property type="entry name" value="BLL7405 PROTEIN"/>
    <property type="match status" value="1"/>
</dbReference>
<dbReference type="SUPFAM" id="SSF56925">
    <property type="entry name" value="OMPA-like"/>
    <property type="match status" value="1"/>
</dbReference>
<dbReference type="Proteomes" id="UP001274321">
    <property type="component" value="Unassembled WGS sequence"/>
</dbReference>
<evidence type="ECO:0000256" key="4">
    <source>
        <dbReference type="ARBA" id="ARBA00023237"/>
    </source>
</evidence>
<comment type="subcellular location">
    <subcellularLocation>
        <location evidence="1">Cell outer membrane</location>
    </subcellularLocation>
</comment>
<accession>A0ABU4RKG8</accession>
<keyword evidence="9" id="KW-1185">Reference proteome</keyword>
<protein>
    <submittedName>
        <fullName evidence="8">Outer membrane protein</fullName>
    </submittedName>
</protein>
<evidence type="ECO:0000256" key="1">
    <source>
        <dbReference type="ARBA" id="ARBA00004442"/>
    </source>
</evidence>
<dbReference type="InterPro" id="IPR011250">
    <property type="entry name" value="OMP/PagP_B-barrel"/>
</dbReference>
<name>A0ABU4RKG8_9HYPH</name>
<keyword evidence="3" id="KW-0472">Membrane</keyword>
<dbReference type="EMBL" id="JAXAFJ010000002">
    <property type="protein sequence ID" value="MDX6805302.1"/>
    <property type="molecule type" value="Genomic_DNA"/>
</dbReference>
<dbReference type="PANTHER" id="PTHR34001">
    <property type="entry name" value="BLL7405 PROTEIN"/>
    <property type="match status" value="1"/>
</dbReference>
<dbReference type="Pfam" id="PF13505">
    <property type="entry name" value="OMP_b-brl"/>
    <property type="match status" value="1"/>
</dbReference>
<evidence type="ECO:0000313" key="8">
    <source>
        <dbReference type="EMBL" id="MDX6805302.1"/>
    </source>
</evidence>
<sequence>MLRAALLSTASLLTAVPALAADMPAYTPEAAVAAAHDWTGFYAGVNVGYGSGDIGTTDSTVTTTGPLVGIPAESLPDGTTFPGDDSSADIEGVIGGGQIGYNHQVGSLVFGIEGTIQGAELETSSAFLGSEAGPFYETEAALDFYGTVVGRVGFAFDRVLVYANGGLAIGQGSASLSITGGTEEDPTGPTFSDDQEETFFGYAVGAGVEFAMFDNWSVKAEYQYLDFGDETFDFEFPATGDGSSATSTGEIDLHTVKVGLNYHF</sequence>
<evidence type="ECO:0000256" key="2">
    <source>
        <dbReference type="ARBA" id="ARBA00022729"/>
    </source>
</evidence>
<evidence type="ECO:0000259" key="7">
    <source>
        <dbReference type="Pfam" id="PF13505"/>
    </source>
</evidence>
<reference evidence="8 9" key="1">
    <citation type="submission" date="2023-11" db="EMBL/GenBank/DDBJ databases">
        <authorList>
            <person name="Bao R."/>
        </authorList>
    </citation>
    <scope>NUCLEOTIDE SEQUENCE [LARGE SCALE GENOMIC DNA]</scope>
    <source>
        <strain evidence="8 9">PJ23</strain>
    </source>
</reference>
<feature type="domain" description="Outer membrane protein beta-barrel" evidence="7">
    <location>
        <begin position="30"/>
        <end position="264"/>
    </location>
</feature>
<dbReference type="InterPro" id="IPR027385">
    <property type="entry name" value="Beta-barrel_OMP"/>
</dbReference>
<evidence type="ECO:0000313" key="9">
    <source>
        <dbReference type="Proteomes" id="UP001274321"/>
    </source>
</evidence>
<feature type="chain" id="PRO_5045764738" evidence="6">
    <location>
        <begin position="21"/>
        <end position="264"/>
    </location>
</feature>